<comment type="caution">
    <text evidence="1">The sequence shown here is derived from an EMBL/GenBank/DDBJ whole genome shotgun (WGS) entry which is preliminary data.</text>
</comment>
<reference evidence="2" key="1">
    <citation type="journal article" date="2019" name="Int. J. Syst. Evol. Microbiol.">
        <title>The Global Catalogue of Microorganisms (GCM) 10K type strain sequencing project: providing services to taxonomists for standard genome sequencing and annotation.</title>
        <authorList>
            <consortium name="The Broad Institute Genomics Platform"/>
            <consortium name="The Broad Institute Genome Sequencing Center for Infectious Disease"/>
            <person name="Wu L."/>
            <person name="Ma J."/>
        </authorList>
    </citation>
    <scope>NUCLEOTIDE SEQUENCE [LARGE SCALE GENOMIC DNA]</scope>
    <source>
        <strain evidence="2">NBRC 102407</strain>
    </source>
</reference>
<protein>
    <submittedName>
        <fullName evidence="1">Uncharacterized protein</fullName>
    </submittedName>
</protein>
<gene>
    <name evidence="1" type="ORF">GCM10007933_24220</name>
</gene>
<evidence type="ECO:0000313" key="2">
    <source>
        <dbReference type="Proteomes" id="UP001157167"/>
    </source>
</evidence>
<organism evidence="1 2">
    <name type="scientific">Zoogloea oryzae</name>
    <dbReference type="NCBI Taxonomy" id="310767"/>
    <lineage>
        <taxon>Bacteria</taxon>
        <taxon>Pseudomonadati</taxon>
        <taxon>Pseudomonadota</taxon>
        <taxon>Betaproteobacteria</taxon>
        <taxon>Rhodocyclales</taxon>
        <taxon>Zoogloeaceae</taxon>
        <taxon>Zoogloea</taxon>
    </lineage>
</organism>
<accession>A0ABQ6FDG7</accession>
<sequence length="125" mass="14179">MTVSIDYFLHSTTLNFPFSQEIKIKLIDDLGEYAEKSPKNNSRPTSEVVGRGSMTMIEDCIKDAIKKRTINSLKSVKNEERFVCSLTREKLAEALQARYKHTRSISVDTIVRGVGSFVRCSYRGP</sequence>
<name>A0ABQ6FDG7_9RHOO</name>
<proteinExistence type="predicted"/>
<dbReference type="Proteomes" id="UP001157167">
    <property type="component" value="Unassembled WGS sequence"/>
</dbReference>
<dbReference type="EMBL" id="BSPX01000035">
    <property type="protein sequence ID" value="GLT22961.1"/>
    <property type="molecule type" value="Genomic_DNA"/>
</dbReference>
<evidence type="ECO:0000313" key="1">
    <source>
        <dbReference type="EMBL" id="GLT22961.1"/>
    </source>
</evidence>
<keyword evidence="2" id="KW-1185">Reference proteome</keyword>